<sequence length="291" mass="32574">MAALLPVACPATTSPTTRESPFVDLRGKTVGEYSVQKWIHGGSRADVFQGTDAEGRHVAIKVAIKSASDLEKEYYRIKFLTSRQAPVPRPRALFTHDTSDGGQFYRVMVMDYFPSTLEARLRKPEPISHVEILRIAREAITGLSKIHWRSVIHGDINERNLAFDKNGKLVFIGFGQARDLQGFTAVLDEINKKGWQIEVTSASSMMLWKMWTLMHSCWSRLTWLRNRQWQQQGSSNGNGNDGYTGNVTVAANGKRHRAGRLSFGAASLKADPLISPFSVGLMYPFCIRRSG</sequence>
<dbReference type="InterPro" id="IPR011009">
    <property type="entry name" value="Kinase-like_dom_sf"/>
</dbReference>
<dbReference type="GeneID" id="63682150"/>
<dbReference type="EMBL" id="AWTV01000006">
    <property type="protein sequence ID" value="KIH92125.1"/>
    <property type="molecule type" value="Genomic_DNA"/>
</dbReference>
<dbReference type="Gene3D" id="1.10.510.10">
    <property type="entry name" value="Transferase(Phosphotransferase) domain 1"/>
    <property type="match status" value="1"/>
</dbReference>
<proteinExistence type="predicted"/>
<dbReference type="OrthoDB" id="346907at2759"/>
<dbReference type="GO" id="GO:0004672">
    <property type="term" value="F:protein kinase activity"/>
    <property type="evidence" value="ECO:0007669"/>
    <property type="project" value="InterPro"/>
</dbReference>
<evidence type="ECO:0000313" key="3">
    <source>
        <dbReference type="Proteomes" id="UP000031575"/>
    </source>
</evidence>
<dbReference type="SMART" id="SM00220">
    <property type="entry name" value="S_TKc"/>
    <property type="match status" value="1"/>
</dbReference>
<dbReference type="Proteomes" id="UP000031575">
    <property type="component" value="Unassembled WGS sequence"/>
</dbReference>
<dbReference type="GO" id="GO:0005524">
    <property type="term" value="F:ATP binding"/>
    <property type="evidence" value="ECO:0007669"/>
    <property type="project" value="InterPro"/>
</dbReference>
<gene>
    <name evidence="2" type="ORF">SPBR_09103</name>
</gene>
<accession>A0A0C2IZI2</accession>
<keyword evidence="3" id="KW-1185">Reference proteome</keyword>
<dbReference type="InterPro" id="IPR000719">
    <property type="entry name" value="Prot_kinase_dom"/>
</dbReference>
<feature type="domain" description="Protein kinase" evidence="1">
    <location>
        <begin position="33"/>
        <end position="291"/>
    </location>
</feature>
<evidence type="ECO:0000259" key="1">
    <source>
        <dbReference type="PROSITE" id="PS50011"/>
    </source>
</evidence>
<name>A0A0C2IZI2_9PEZI</name>
<dbReference type="SUPFAM" id="SSF56112">
    <property type="entry name" value="Protein kinase-like (PK-like)"/>
    <property type="match status" value="1"/>
</dbReference>
<dbReference type="Pfam" id="PF00069">
    <property type="entry name" value="Pkinase"/>
    <property type="match status" value="1"/>
</dbReference>
<organism evidence="2 3">
    <name type="scientific">Sporothrix brasiliensis 5110</name>
    <dbReference type="NCBI Taxonomy" id="1398154"/>
    <lineage>
        <taxon>Eukaryota</taxon>
        <taxon>Fungi</taxon>
        <taxon>Dikarya</taxon>
        <taxon>Ascomycota</taxon>
        <taxon>Pezizomycotina</taxon>
        <taxon>Sordariomycetes</taxon>
        <taxon>Sordariomycetidae</taxon>
        <taxon>Ophiostomatales</taxon>
        <taxon>Ophiostomataceae</taxon>
        <taxon>Sporothrix</taxon>
    </lineage>
</organism>
<dbReference type="PROSITE" id="PS50011">
    <property type="entry name" value="PROTEIN_KINASE_DOM"/>
    <property type="match status" value="1"/>
</dbReference>
<dbReference type="RefSeq" id="XP_040620135.1">
    <property type="nucleotide sequence ID" value="XM_040767229.1"/>
</dbReference>
<dbReference type="HOGENOM" id="CLU_957033_0_0_1"/>
<dbReference type="PANTHER" id="PTHR11909">
    <property type="entry name" value="CASEIN KINASE-RELATED"/>
    <property type="match status" value="1"/>
</dbReference>
<dbReference type="Gene3D" id="3.30.200.20">
    <property type="entry name" value="Phosphorylase Kinase, domain 1"/>
    <property type="match status" value="1"/>
</dbReference>
<dbReference type="VEuPathDB" id="FungiDB:SPBR_09103"/>
<evidence type="ECO:0000313" key="2">
    <source>
        <dbReference type="EMBL" id="KIH92125.1"/>
    </source>
</evidence>
<comment type="caution">
    <text evidence="2">The sequence shown here is derived from an EMBL/GenBank/DDBJ whole genome shotgun (WGS) entry which is preliminary data.</text>
</comment>
<dbReference type="InterPro" id="IPR050235">
    <property type="entry name" value="CK1_Ser-Thr_kinase"/>
</dbReference>
<reference evidence="2 3" key="1">
    <citation type="journal article" date="2014" name="BMC Genomics">
        <title>Comparative genomics of the major fungal agents of human and animal Sporotrichosis: Sporothrix schenckii and Sporothrix brasiliensis.</title>
        <authorList>
            <person name="Teixeira M.M."/>
            <person name="de Almeida L.G."/>
            <person name="Kubitschek-Barreira P."/>
            <person name="Alves F.L."/>
            <person name="Kioshima E.S."/>
            <person name="Abadio A.K."/>
            <person name="Fernandes L."/>
            <person name="Derengowski L.S."/>
            <person name="Ferreira K.S."/>
            <person name="Souza R.C."/>
            <person name="Ruiz J.C."/>
            <person name="de Andrade N.C."/>
            <person name="Paes H.C."/>
            <person name="Nicola A.M."/>
            <person name="Albuquerque P."/>
            <person name="Gerber A.L."/>
            <person name="Martins V.P."/>
            <person name="Peconick L.D."/>
            <person name="Neto A.V."/>
            <person name="Chaucanez C.B."/>
            <person name="Silva P.A."/>
            <person name="Cunha O.L."/>
            <person name="de Oliveira F.F."/>
            <person name="dos Santos T.C."/>
            <person name="Barros A.L."/>
            <person name="Soares M.A."/>
            <person name="de Oliveira L.M."/>
            <person name="Marini M.M."/>
            <person name="Villalobos-Duno H."/>
            <person name="Cunha M.M."/>
            <person name="de Hoog S."/>
            <person name="da Silveira J.F."/>
            <person name="Henrissat B."/>
            <person name="Nino-Vega G.A."/>
            <person name="Cisalpino P.S."/>
            <person name="Mora-Montes H.M."/>
            <person name="Almeida S.R."/>
            <person name="Stajich J.E."/>
            <person name="Lopes-Bezerra L.M."/>
            <person name="Vasconcelos A.T."/>
            <person name="Felipe M.S."/>
        </authorList>
    </citation>
    <scope>NUCLEOTIDE SEQUENCE [LARGE SCALE GENOMIC DNA]</scope>
    <source>
        <strain evidence="2 3">5110</strain>
    </source>
</reference>
<dbReference type="AlphaFoldDB" id="A0A0C2IZI2"/>
<protein>
    <recommendedName>
        <fullName evidence="1">Protein kinase domain-containing protein</fullName>
    </recommendedName>
</protein>